<sequence>MRKRVVFLIYLLLSSYLNVGFVGFSSVSAKENIVFYDDFNDNSLDTTKWTEDVVGSGNSYTEANGEAQFITKGSRTGSYTTEHSFLRSTTININDWSYIVFSGSWKFTNPGTAEMWFRIHDADTGNYMGVRYVSWPSDKITYDRPEGSITDYRTIPRSYVPFKVVLYRDRFEYWESGSLIKTVPTSVMENTTNFQLLIGGWDDTPTFSYIYFDNITVAYEPAAPEGLKIAITSPEERTYNTSTIDLNVTANKPVDEWRYSLNGGENVTFEPNTTITAEEGENLLVVYALAGDERAEARVNFYVDTTPPGTVENLTHEVGADYIHWTWDNPSDEDFETALVYIDGKFQGETEEGEWWLEELSPGETHTIGILTRDYAGNVNTTWVNDTTTTLTPSETVYVNESGWWYEGSSFNPSETPLQDGVKAALEGGTVIVLSGTYPESVEIDKSLTVETDEGAEVRGDGEEWDNGMKPVFYVSSDNVTLRGFTINSSVSNIGVWIDGVGNCTVEGNAIIVTETSETVRYGVYLSYGGNNAVRNNEISVSGFQGIGIYVYEEEKESTVNGNTVTVMGDSADGIEVFYTSSDVYDNVVSIDGVAENGGYALYLYLAGDSSINANNLTTNLSEASAWAINVVAEFRGSLNGNRINGVLTEITCPGDCMIRGVSQEERPAPPEGYGDVGEYLEAEMDSWLWLAFYYEDDALTGLQEDTLQVWRFIEGWTLEGTSDHQLEASKNLVGANLTQSGIFAPLAQEENDVTPPVLTFAEPTPGNGSLIEQSHVIFNLTSNENLSSATIELDGVNHTMTGSGKEWSYETDVADGVHTFRAYGRDLAGNTRTSEKRSFEVDTKAPKYSSVGQDRDGIPQGGTVNIHALWSDPHLAGAVLYTNVTGSWEDFDEVTFEGTEGWSNFSVTLDEPGLYCWRITGYDALNHENTTPVYCFEVYAPPEIISHSPESPVESYEGQEVSFSITADQLVNVTWYVGEREVFSEENVFTSTYTNSTPKAGEYGVTAIVQNANGSASWSWVWYVYPRPSLSLEFVPPTPETRAMLNVRTVTINVTSSMELDGATLEWNGVNESMSGEGTNWWVSKENLPDGTYTFRVYGSSGDLTNSTEERTVEIDATPPRVLEAGQESERVIAGESVEVFALWSDSHLDSAVMWTNASEGFEWVEIPLEPSNGWSNHTIQTDESFAGKTLCWYIEANDTFGNENETETLCFRVVEPLRIVSFSPEAEEVTLGSDETADFSVELSREANVTWYVNESEVLREEGSSSTYSNSSLIPGIWNVSVVARVGEEMISHWWLMRVGNEDTTPPRLVFVEPTPENGGLVGRSEVVFNLTSNEELSWAVLELDGENHTMSSNVDGKNWWLEMELSEGDHHFRAYGSDVAGNTNSTGEVRFKVDLTPPDIEVSVPSKVEMNSEAEARVVITDAAPDRYEVRLNGRTIANGTYASGNPIYVPINTSKTGNLTYHVYATDVLGHGSERNFTVEVVDTTPPMMWFIEPTPENGSLLGCSTVHFVLTSNEPLASASLYIDGVRYSLTGSGYEWSASITLEDGVHVFYADGRDEHGNENETPLETFEIDTTAPAYLRYGLSEYSVVRGSKVTAYSLWGEEHPWRAFLETNESGSWEVAGEVEYSDWANFTVDTGGLTPGVYCARIRALDELNHENLTPPCASSSENPSAFWHSPRKAKK</sequence>
<organism evidence="4 5">
    <name type="scientific">Thermococcus indicus</name>
    <dbReference type="NCBI Taxonomy" id="2586643"/>
    <lineage>
        <taxon>Archaea</taxon>
        <taxon>Methanobacteriati</taxon>
        <taxon>Methanobacteriota</taxon>
        <taxon>Thermococci</taxon>
        <taxon>Thermococcales</taxon>
        <taxon>Thermococcaceae</taxon>
        <taxon>Thermococcus</taxon>
    </lineage>
</organism>
<evidence type="ECO:0000313" key="5">
    <source>
        <dbReference type="Proteomes" id="UP000306007"/>
    </source>
</evidence>
<proteinExistence type="predicted"/>
<dbReference type="InterPro" id="IPR012334">
    <property type="entry name" value="Pectin_lyas_fold"/>
</dbReference>
<dbReference type="InterPro" id="IPR039448">
    <property type="entry name" value="Beta_helix"/>
</dbReference>
<name>A0A4Y5SLH0_9EURY</name>
<evidence type="ECO:0000256" key="1">
    <source>
        <dbReference type="SAM" id="MobiDB-lite"/>
    </source>
</evidence>
<dbReference type="SUPFAM" id="SSF49299">
    <property type="entry name" value="PKD domain"/>
    <property type="match status" value="1"/>
</dbReference>
<dbReference type="OrthoDB" id="137612at2157"/>
<evidence type="ECO:0008006" key="6">
    <source>
        <dbReference type="Google" id="ProtNLM"/>
    </source>
</evidence>
<dbReference type="InterPro" id="IPR044016">
    <property type="entry name" value="Big_13"/>
</dbReference>
<dbReference type="InterPro" id="IPR011050">
    <property type="entry name" value="Pectin_lyase_fold/virulence"/>
</dbReference>
<reference evidence="4 5" key="1">
    <citation type="submission" date="2019-06" db="EMBL/GenBank/DDBJ databases">
        <title>Thermococcus indicus sp. nov., a Fe(III)-reducing hyperthermophilic archaeon isolated from the Onnuri vent field of the Central Indian Ocean ridge.</title>
        <authorList>
            <person name="Lim J.K."/>
            <person name="Kim Y.J."/>
            <person name="Kwon K.K."/>
        </authorList>
    </citation>
    <scope>NUCLEOTIDE SEQUENCE [LARGE SCALE GENOMIC DNA]</scope>
    <source>
        <strain evidence="4 5">IOH1</strain>
    </source>
</reference>
<evidence type="ECO:0000259" key="3">
    <source>
        <dbReference type="Pfam" id="PF19077"/>
    </source>
</evidence>
<dbReference type="InterPro" id="IPR013783">
    <property type="entry name" value="Ig-like_fold"/>
</dbReference>
<dbReference type="KEGG" id="tic:FH039_09135"/>
<dbReference type="Pfam" id="PF13229">
    <property type="entry name" value="Beta_helix"/>
    <property type="match status" value="1"/>
</dbReference>
<evidence type="ECO:0000313" key="4">
    <source>
        <dbReference type="EMBL" id="QDA31728.1"/>
    </source>
</evidence>
<dbReference type="SMART" id="SM00710">
    <property type="entry name" value="PbH1"/>
    <property type="match status" value="4"/>
</dbReference>
<accession>A0A4Y5SLH0</accession>
<dbReference type="Gene3D" id="2.160.20.10">
    <property type="entry name" value="Single-stranded right-handed beta-helix, Pectin lyase-like"/>
    <property type="match status" value="1"/>
</dbReference>
<dbReference type="RefSeq" id="WP_139681062.1">
    <property type="nucleotide sequence ID" value="NZ_CP040846.1"/>
</dbReference>
<feature type="domain" description="Right handed beta helix" evidence="2">
    <location>
        <begin position="469"/>
        <end position="587"/>
    </location>
</feature>
<dbReference type="Pfam" id="PF19077">
    <property type="entry name" value="Big_13"/>
    <property type="match status" value="1"/>
</dbReference>
<feature type="domain" description="Bacterial Ig-like" evidence="3">
    <location>
        <begin position="779"/>
        <end position="844"/>
    </location>
</feature>
<feature type="region of interest" description="Disordered" evidence="1">
    <location>
        <begin position="1665"/>
        <end position="1687"/>
    </location>
</feature>
<evidence type="ECO:0000259" key="2">
    <source>
        <dbReference type="Pfam" id="PF13229"/>
    </source>
</evidence>
<keyword evidence="5" id="KW-1185">Reference proteome</keyword>
<gene>
    <name evidence="4" type="ORF">FH039_09135</name>
</gene>
<dbReference type="EMBL" id="CP040846">
    <property type="protein sequence ID" value="QDA31728.1"/>
    <property type="molecule type" value="Genomic_DNA"/>
</dbReference>
<dbReference type="InterPro" id="IPR035986">
    <property type="entry name" value="PKD_dom_sf"/>
</dbReference>
<protein>
    <recommendedName>
        <fullName evidence="6">Right handed beta helix domain-containing protein</fullName>
    </recommendedName>
</protein>
<dbReference type="GeneID" id="40475345"/>
<dbReference type="InterPro" id="IPR006626">
    <property type="entry name" value="PbH1"/>
</dbReference>
<dbReference type="SUPFAM" id="SSF51126">
    <property type="entry name" value="Pectin lyase-like"/>
    <property type="match status" value="1"/>
</dbReference>
<dbReference type="Gene3D" id="2.60.40.10">
    <property type="entry name" value="Immunoglobulins"/>
    <property type="match status" value="3"/>
</dbReference>
<dbReference type="Proteomes" id="UP000306007">
    <property type="component" value="Chromosome"/>
</dbReference>